<keyword evidence="5" id="KW-0472">Membrane</keyword>
<dbReference type="Gene3D" id="1.25.40.10">
    <property type="entry name" value="Tetratricopeptide repeat domain"/>
    <property type="match status" value="1"/>
</dbReference>
<evidence type="ECO:0000313" key="8">
    <source>
        <dbReference type="EMBL" id="MEJ1248919.1"/>
    </source>
</evidence>
<comment type="cofactor">
    <cofactor evidence="1">
        <name>Mg(2+)</name>
        <dbReference type="ChEBI" id="CHEBI:18420"/>
    </cofactor>
</comment>
<keyword evidence="6" id="KW-0732">Signal</keyword>
<dbReference type="PROSITE" id="PS50887">
    <property type="entry name" value="GGDEF"/>
    <property type="match status" value="1"/>
</dbReference>
<feature type="transmembrane region" description="Helical" evidence="5">
    <location>
        <begin position="403"/>
        <end position="425"/>
    </location>
</feature>
<feature type="coiled-coil region" evidence="4">
    <location>
        <begin position="353"/>
        <end position="403"/>
    </location>
</feature>
<dbReference type="SUPFAM" id="SSF55073">
    <property type="entry name" value="Nucleotide cyclase"/>
    <property type="match status" value="1"/>
</dbReference>
<dbReference type="AlphaFoldDB" id="A0AAW9R4Q0"/>
<dbReference type="SMART" id="SM00267">
    <property type="entry name" value="GGDEF"/>
    <property type="match status" value="1"/>
</dbReference>
<feature type="domain" description="GGDEF" evidence="7">
    <location>
        <begin position="469"/>
        <end position="602"/>
    </location>
</feature>
<keyword evidence="5" id="KW-0812">Transmembrane</keyword>
<dbReference type="Pfam" id="PF00990">
    <property type="entry name" value="GGDEF"/>
    <property type="match status" value="1"/>
</dbReference>
<feature type="chain" id="PRO_5043779537" description="diguanylate cyclase" evidence="6">
    <location>
        <begin position="31"/>
        <end position="602"/>
    </location>
</feature>
<feature type="signal peptide" evidence="6">
    <location>
        <begin position="1"/>
        <end position="30"/>
    </location>
</feature>
<dbReference type="EC" id="2.7.7.65" evidence="2"/>
<comment type="caution">
    <text evidence="8">The sequence shown here is derived from an EMBL/GenBank/DDBJ whole genome shotgun (WGS) entry which is preliminary data.</text>
</comment>
<name>A0AAW9R4Q0_9GAMM</name>
<evidence type="ECO:0000256" key="6">
    <source>
        <dbReference type="SAM" id="SignalP"/>
    </source>
</evidence>
<organism evidence="8 9">
    <name type="scientific">Denitratimonas tolerans</name>
    <dbReference type="NCBI Taxonomy" id="1338420"/>
    <lineage>
        <taxon>Bacteria</taxon>
        <taxon>Pseudomonadati</taxon>
        <taxon>Pseudomonadota</taxon>
        <taxon>Gammaproteobacteria</taxon>
        <taxon>Lysobacterales</taxon>
        <taxon>Lysobacteraceae</taxon>
        <taxon>Denitratimonas</taxon>
    </lineage>
</organism>
<dbReference type="InterPro" id="IPR029787">
    <property type="entry name" value="Nucleotide_cyclase"/>
</dbReference>
<dbReference type="CDD" id="cd01949">
    <property type="entry name" value="GGDEF"/>
    <property type="match status" value="1"/>
</dbReference>
<keyword evidence="8" id="KW-0808">Transferase</keyword>
<evidence type="ECO:0000256" key="5">
    <source>
        <dbReference type="SAM" id="Phobius"/>
    </source>
</evidence>
<dbReference type="Proteomes" id="UP001364472">
    <property type="component" value="Unassembled WGS sequence"/>
</dbReference>
<sequence>MPTSGSSHLRHLVAGMLPILLVFACACAQANGFDLAQYRLRAATDRAAGLEEGWRVLADGVFQGNPAGERMLLWYMGAAAIGASEDDALDAITTRLERLAREHEDEVARSYAGFLRGARLIDAGDARAGLVMVLEAANRVFAQDDPLARITAAGELCSAYIAADLAQTALEHCHRYRRLAQASGDAVFMARADYLDASALSRAGQPQQAIERWQGARQHFLALGLKGLAARTAGSMAGDLIIIERHAEALAMAQEALDAAIAVSSPISMAISRGVRADALVGLKRYDEAQTELDQALALVAPMEQPLLLGDLLQTQADLLLAVEGDSPRAREVQARALALKDTGMHLGDGQELESLELKFREREQQLQIRELETEKRAQELALEQARLEAERSEAALARQRQVMWAVGILILALIAGLAVVIRLLRAQRRLAEALRVQAYRDALTGIPNRRALNELAGALLPEPDSEERGHVLMMTDLDYFKSINDRYGHPFGDQVLATVAELLQSLVPATALVTRMGGEEFALLCPDLGKAGAIELASSIRRAVGSLVLESRGERVLVTISIGVAVFGPGTRDFSAWIRAADAALYRAKAAGRNCVELAAD</sequence>
<dbReference type="GO" id="GO:0052621">
    <property type="term" value="F:diguanylate cyclase activity"/>
    <property type="evidence" value="ECO:0007669"/>
    <property type="project" value="UniProtKB-EC"/>
</dbReference>
<dbReference type="FunFam" id="3.30.70.270:FF:000001">
    <property type="entry name" value="Diguanylate cyclase domain protein"/>
    <property type="match status" value="1"/>
</dbReference>
<evidence type="ECO:0000256" key="1">
    <source>
        <dbReference type="ARBA" id="ARBA00001946"/>
    </source>
</evidence>
<dbReference type="EMBL" id="JBBDHC010000004">
    <property type="protein sequence ID" value="MEJ1248919.1"/>
    <property type="molecule type" value="Genomic_DNA"/>
</dbReference>
<dbReference type="InterPro" id="IPR043128">
    <property type="entry name" value="Rev_trsase/Diguanyl_cyclase"/>
</dbReference>
<evidence type="ECO:0000259" key="7">
    <source>
        <dbReference type="PROSITE" id="PS50887"/>
    </source>
</evidence>
<dbReference type="InterPro" id="IPR000160">
    <property type="entry name" value="GGDEF_dom"/>
</dbReference>
<comment type="catalytic activity">
    <reaction evidence="3">
        <text>2 GTP = 3',3'-c-di-GMP + 2 diphosphate</text>
        <dbReference type="Rhea" id="RHEA:24898"/>
        <dbReference type="ChEBI" id="CHEBI:33019"/>
        <dbReference type="ChEBI" id="CHEBI:37565"/>
        <dbReference type="ChEBI" id="CHEBI:58805"/>
        <dbReference type="EC" id="2.7.7.65"/>
    </reaction>
</comment>
<dbReference type="InterPro" id="IPR050469">
    <property type="entry name" value="Diguanylate_Cyclase"/>
</dbReference>
<dbReference type="Gene3D" id="3.30.70.270">
    <property type="match status" value="1"/>
</dbReference>
<evidence type="ECO:0000256" key="3">
    <source>
        <dbReference type="ARBA" id="ARBA00034247"/>
    </source>
</evidence>
<accession>A0AAW9R4Q0</accession>
<evidence type="ECO:0000256" key="4">
    <source>
        <dbReference type="SAM" id="Coils"/>
    </source>
</evidence>
<dbReference type="NCBIfam" id="TIGR00254">
    <property type="entry name" value="GGDEF"/>
    <property type="match status" value="1"/>
</dbReference>
<dbReference type="GO" id="GO:1902201">
    <property type="term" value="P:negative regulation of bacterial-type flagellum-dependent cell motility"/>
    <property type="evidence" value="ECO:0007669"/>
    <property type="project" value="TreeGrafter"/>
</dbReference>
<dbReference type="PANTHER" id="PTHR45138">
    <property type="entry name" value="REGULATORY COMPONENTS OF SENSORY TRANSDUCTION SYSTEM"/>
    <property type="match status" value="1"/>
</dbReference>
<protein>
    <recommendedName>
        <fullName evidence="2">diguanylate cyclase</fullName>
        <ecNumber evidence="2">2.7.7.65</ecNumber>
    </recommendedName>
</protein>
<dbReference type="InterPro" id="IPR011990">
    <property type="entry name" value="TPR-like_helical_dom_sf"/>
</dbReference>
<keyword evidence="4" id="KW-0175">Coiled coil</keyword>
<keyword evidence="9" id="KW-1185">Reference proteome</keyword>
<keyword evidence="8" id="KW-0548">Nucleotidyltransferase</keyword>
<gene>
    <name evidence="8" type="ORF">WB794_04405</name>
</gene>
<dbReference type="GO" id="GO:0043709">
    <property type="term" value="P:cell adhesion involved in single-species biofilm formation"/>
    <property type="evidence" value="ECO:0007669"/>
    <property type="project" value="TreeGrafter"/>
</dbReference>
<proteinExistence type="predicted"/>
<dbReference type="PANTHER" id="PTHR45138:SF9">
    <property type="entry name" value="DIGUANYLATE CYCLASE DGCM-RELATED"/>
    <property type="match status" value="1"/>
</dbReference>
<reference evidence="8 9" key="1">
    <citation type="journal article" date="2016" name="Antonie Van Leeuwenhoek">
        <title>Denitratimonas tolerans gen. nov., sp. nov., a denitrifying bacterium isolated from a bioreactor for tannery wastewater treatment.</title>
        <authorList>
            <person name="Han S.I."/>
            <person name="Kim J.O."/>
            <person name="Lee Y.R."/>
            <person name="Ekpeghere K.I."/>
            <person name="Koh S.C."/>
            <person name="Whang K.S."/>
        </authorList>
    </citation>
    <scope>NUCLEOTIDE SEQUENCE [LARGE SCALE GENOMIC DNA]</scope>
    <source>
        <strain evidence="8 9">KACC 17565</strain>
    </source>
</reference>
<dbReference type="SUPFAM" id="SSF48452">
    <property type="entry name" value="TPR-like"/>
    <property type="match status" value="1"/>
</dbReference>
<keyword evidence="5" id="KW-1133">Transmembrane helix</keyword>
<evidence type="ECO:0000256" key="2">
    <source>
        <dbReference type="ARBA" id="ARBA00012528"/>
    </source>
</evidence>
<evidence type="ECO:0000313" key="9">
    <source>
        <dbReference type="Proteomes" id="UP001364472"/>
    </source>
</evidence>
<dbReference type="GO" id="GO:0005886">
    <property type="term" value="C:plasma membrane"/>
    <property type="evidence" value="ECO:0007669"/>
    <property type="project" value="TreeGrafter"/>
</dbReference>